<feature type="domain" description="Aminotransferase class V" evidence="9">
    <location>
        <begin position="39"/>
        <end position="184"/>
    </location>
</feature>
<dbReference type="InterPro" id="IPR015421">
    <property type="entry name" value="PyrdxlP-dep_Trfase_major"/>
</dbReference>
<dbReference type="InterPro" id="IPR016454">
    <property type="entry name" value="Cysteine_dSase"/>
</dbReference>
<dbReference type="PANTHER" id="PTHR11601:SF34">
    <property type="entry name" value="CYSTEINE DESULFURASE"/>
    <property type="match status" value="1"/>
</dbReference>
<dbReference type="PANTHER" id="PTHR11601">
    <property type="entry name" value="CYSTEINE DESULFURYLASE FAMILY MEMBER"/>
    <property type="match status" value="1"/>
</dbReference>
<gene>
    <name evidence="10" type="ORF">FHX39_003327</name>
</gene>
<dbReference type="InterPro" id="IPR015422">
    <property type="entry name" value="PyrdxlP-dep_Trfase_small"/>
</dbReference>
<dbReference type="Proteomes" id="UP000565572">
    <property type="component" value="Unassembled WGS sequence"/>
</dbReference>
<feature type="domain" description="Aminotransferase class V" evidence="9">
    <location>
        <begin position="236"/>
        <end position="363"/>
    </location>
</feature>
<dbReference type="PIRSF" id="PIRSF005572">
    <property type="entry name" value="NifS"/>
    <property type="match status" value="1"/>
</dbReference>
<keyword evidence="4" id="KW-0479">Metal-binding</keyword>
<evidence type="ECO:0000256" key="5">
    <source>
        <dbReference type="ARBA" id="ARBA00022898"/>
    </source>
</evidence>
<reference evidence="10 11" key="1">
    <citation type="submission" date="2020-08" db="EMBL/GenBank/DDBJ databases">
        <title>Sequencing the genomes of 1000 actinobacteria strains.</title>
        <authorList>
            <person name="Klenk H.-P."/>
        </authorList>
    </citation>
    <scope>NUCLEOTIDE SEQUENCE [LARGE SCALE GENOMIC DNA]</scope>
    <source>
        <strain evidence="10 11">DSM 11053</strain>
    </source>
</reference>
<comment type="caution">
    <text evidence="10">The sequence shown here is derived from an EMBL/GenBank/DDBJ whole genome shotgun (WGS) entry which is preliminary data.</text>
</comment>
<evidence type="ECO:0000259" key="9">
    <source>
        <dbReference type="Pfam" id="PF00266"/>
    </source>
</evidence>
<comment type="catalytic activity">
    <reaction evidence="8">
        <text>(sulfur carrier)-H + L-cysteine = (sulfur carrier)-SH + L-alanine</text>
        <dbReference type="Rhea" id="RHEA:43892"/>
        <dbReference type="Rhea" id="RHEA-COMP:14737"/>
        <dbReference type="Rhea" id="RHEA-COMP:14739"/>
        <dbReference type="ChEBI" id="CHEBI:29917"/>
        <dbReference type="ChEBI" id="CHEBI:35235"/>
        <dbReference type="ChEBI" id="CHEBI:57972"/>
        <dbReference type="ChEBI" id="CHEBI:64428"/>
        <dbReference type="EC" id="2.8.1.7"/>
    </reaction>
</comment>
<comment type="cofactor">
    <cofactor evidence="1">
        <name>pyridoxal 5'-phosphate</name>
        <dbReference type="ChEBI" id="CHEBI:597326"/>
    </cofactor>
</comment>
<proteinExistence type="inferred from homology"/>
<keyword evidence="5" id="KW-0663">Pyridoxal phosphate</keyword>
<dbReference type="GO" id="GO:0031071">
    <property type="term" value="F:cysteine desulfurase activity"/>
    <property type="evidence" value="ECO:0007669"/>
    <property type="project" value="UniProtKB-EC"/>
</dbReference>
<accession>A0A7W5JY49</accession>
<comment type="similarity">
    <text evidence="2">Belongs to the class-V pyridoxal-phosphate-dependent aminotransferase family. NifS/IscS subfamily.</text>
</comment>
<protein>
    <submittedName>
        <fullName evidence="10">Cysteine desulfurase</fullName>
        <ecNumber evidence="10">2.8.1.7</ecNumber>
    </submittedName>
</protein>
<evidence type="ECO:0000256" key="1">
    <source>
        <dbReference type="ARBA" id="ARBA00001933"/>
    </source>
</evidence>
<dbReference type="InterPro" id="IPR000192">
    <property type="entry name" value="Aminotrans_V_dom"/>
</dbReference>
<dbReference type="SUPFAM" id="SSF53383">
    <property type="entry name" value="PLP-dependent transferases"/>
    <property type="match status" value="1"/>
</dbReference>
<dbReference type="InterPro" id="IPR015424">
    <property type="entry name" value="PyrdxlP-dep_Trfase"/>
</dbReference>
<keyword evidence="6" id="KW-0408">Iron</keyword>
<sequence length="381" mass="39618">MAEVRTPVFLDCSSGEPLLPEARDAWVLAASSGWGDPQRLHRPGRLAAQALDSARERVAAHVGARPDEVVLTGPLAPTAQAAVAGLVQGRRRVGNLVVTSTVEHSAVLAAAAAYGEHVAVGVDPLGRVDLEAWTEAVGRPGVALACLQVANHEVGTRQPYAAAAQACRAAGVPLVLDATTALGRLDTTALGDWSVLLGWAGAYGGPASVGLMVVRRGTRWRAPYPADDHQQGRWPGVVDVPAVWSAAAALDTVVATREVVGARQHALVDRLRREVAARVPDVDVVGDPDDRAPHLLTFSALYVDGETLSLELDRAGFAVASGSACSASSEHPSHVLASMGALTHGNVRLGLTRTTTEAEVEAFLDVLPGVVAEIRDRLGAA</sequence>
<dbReference type="GO" id="GO:0046872">
    <property type="term" value="F:metal ion binding"/>
    <property type="evidence" value="ECO:0007669"/>
    <property type="project" value="UniProtKB-KW"/>
</dbReference>
<keyword evidence="3 10" id="KW-0808">Transferase</keyword>
<evidence type="ECO:0000256" key="3">
    <source>
        <dbReference type="ARBA" id="ARBA00022679"/>
    </source>
</evidence>
<dbReference type="Gene3D" id="3.40.640.10">
    <property type="entry name" value="Type I PLP-dependent aspartate aminotransferase-like (Major domain)"/>
    <property type="match status" value="1"/>
</dbReference>
<evidence type="ECO:0000313" key="10">
    <source>
        <dbReference type="EMBL" id="MBB3328383.1"/>
    </source>
</evidence>
<evidence type="ECO:0000313" key="11">
    <source>
        <dbReference type="Proteomes" id="UP000565572"/>
    </source>
</evidence>
<keyword evidence="7" id="KW-0411">Iron-sulfur</keyword>
<dbReference type="AlphaFoldDB" id="A0A7W5JY49"/>
<evidence type="ECO:0000256" key="6">
    <source>
        <dbReference type="ARBA" id="ARBA00023004"/>
    </source>
</evidence>
<organism evidence="10 11">
    <name type="scientific">Microlunatus antarcticus</name>
    <dbReference type="NCBI Taxonomy" id="53388"/>
    <lineage>
        <taxon>Bacteria</taxon>
        <taxon>Bacillati</taxon>
        <taxon>Actinomycetota</taxon>
        <taxon>Actinomycetes</taxon>
        <taxon>Propionibacteriales</taxon>
        <taxon>Propionibacteriaceae</taxon>
        <taxon>Microlunatus</taxon>
    </lineage>
</organism>
<evidence type="ECO:0000256" key="2">
    <source>
        <dbReference type="ARBA" id="ARBA00006490"/>
    </source>
</evidence>
<dbReference type="RefSeq" id="WP_332836885.1">
    <property type="nucleotide sequence ID" value="NZ_JACHZG010000001.1"/>
</dbReference>
<dbReference type="GO" id="GO:0051536">
    <property type="term" value="F:iron-sulfur cluster binding"/>
    <property type="evidence" value="ECO:0007669"/>
    <property type="project" value="UniProtKB-KW"/>
</dbReference>
<name>A0A7W5JY49_9ACTN</name>
<evidence type="ECO:0000256" key="4">
    <source>
        <dbReference type="ARBA" id="ARBA00022723"/>
    </source>
</evidence>
<evidence type="ECO:0000256" key="7">
    <source>
        <dbReference type="ARBA" id="ARBA00023014"/>
    </source>
</evidence>
<dbReference type="Gene3D" id="3.90.1150.10">
    <property type="entry name" value="Aspartate Aminotransferase, domain 1"/>
    <property type="match status" value="1"/>
</dbReference>
<dbReference type="EC" id="2.8.1.7" evidence="10"/>
<dbReference type="EMBL" id="JACHZG010000001">
    <property type="protein sequence ID" value="MBB3328383.1"/>
    <property type="molecule type" value="Genomic_DNA"/>
</dbReference>
<keyword evidence="11" id="KW-1185">Reference proteome</keyword>
<evidence type="ECO:0000256" key="8">
    <source>
        <dbReference type="ARBA" id="ARBA00050776"/>
    </source>
</evidence>
<dbReference type="Pfam" id="PF00266">
    <property type="entry name" value="Aminotran_5"/>
    <property type="match status" value="2"/>
</dbReference>